<dbReference type="InterPro" id="IPR032727">
    <property type="entry name" value="CLAMP"/>
</dbReference>
<name>A0A7G2C3U4_9TRYP</name>
<dbReference type="EMBL" id="LR877147">
    <property type="protein sequence ID" value="CAD2214195.1"/>
    <property type="molecule type" value="Genomic_DNA"/>
</dbReference>
<sequence>MDLLSHLILFAKAHQMSAEKTSTLVALVREVHLVSMEKRYTRVASYDHLRALMIQHSVPRPPFCAAIFDVTDVQDIDEYLLSTYYRHYKLYAYVFMKPQTLTVKSLTVEAITESPPPLPALSTAIPEEEWRTKMEERERGKEEARIEQFLKESEKLEEARRREAGLNNGDYSDGVKEQLESIRSAVQAKSLDRLDQIEQKLSEIEAQVKETGGGNKPMSKAGKKK</sequence>
<dbReference type="PANTHER" id="PTHR28457:SF1">
    <property type="entry name" value="CILIA- AND FLAGELLA-ASSOCIATED PROTEIN 119"/>
    <property type="match status" value="1"/>
</dbReference>
<proteinExistence type="predicted"/>
<dbReference type="Pfam" id="PF14769">
    <property type="entry name" value="CLAMP"/>
    <property type="match status" value="1"/>
</dbReference>
<reference evidence="2 3" key="1">
    <citation type="submission" date="2020-08" db="EMBL/GenBank/DDBJ databases">
        <authorList>
            <person name="Newling K."/>
            <person name="Davey J."/>
            <person name="Forrester S."/>
        </authorList>
    </citation>
    <scope>NUCLEOTIDE SEQUENCE [LARGE SCALE GENOMIC DNA]</scope>
    <source>
        <strain evidence="3">Crithidia deanei Carvalho (ATCC PRA-265)</strain>
    </source>
</reference>
<keyword evidence="3" id="KW-1185">Reference proteome</keyword>
<keyword evidence="2" id="KW-0969">Cilium</keyword>
<evidence type="ECO:0000313" key="2">
    <source>
        <dbReference type="EMBL" id="CAD2214195.1"/>
    </source>
</evidence>
<keyword evidence="2" id="KW-0966">Cell projection</keyword>
<dbReference type="PANTHER" id="PTHR28457">
    <property type="entry name" value="COILED-COIL DOMAIN-CONTAINING PROTEIN 189"/>
    <property type="match status" value="1"/>
</dbReference>
<feature type="region of interest" description="Disordered" evidence="1">
    <location>
        <begin position="205"/>
        <end position="225"/>
    </location>
</feature>
<evidence type="ECO:0000256" key="1">
    <source>
        <dbReference type="SAM" id="MobiDB-lite"/>
    </source>
</evidence>
<evidence type="ECO:0000313" key="3">
    <source>
        <dbReference type="Proteomes" id="UP000515908"/>
    </source>
</evidence>
<dbReference type="AlphaFoldDB" id="A0A7G2C3U4"/>
<dbReference type="Proteomes" id="UP000515908">
    <property type="component" value="Chromosome 03"/>
</dbReference>
<accession>A0A7G2C3U4</accession>
<organism evidence="2 3">
    <name type="scientific">Angomonas deanei</name>
    <dbReference type="NCBI Taxonomy" id="59799"/>
    <lineage>
        <taxon>Eukaryota</taxon>
        <taxon>Discoba</taxon>
        <taxon>Euglenozoa</taxon>
        <taxon>Kinetoplastea</taxon>
        <taxon>Metakinetoplastina</taxon>
        <taxon>Trypanosomatida</taxon>
        <taxon>Trypanosomatidae</taxon>
        <taxon>Strigomonadinae</taxon>
        <taxon>Angomonas</taxon>
    </lineage>
</organism>
<keyword evidence="2" id="KW-0282">Flagellum</keyword>
<gene>
    <name evidence="2" type="ORF">ADEAN_000163900</name>
</gene>
<protein>
    <submittedName>
        <fullName evidence="2">Flagellar C1a complex subunit C1a-32, putative</fullName>
    </submittedName>
</protein>
<dbReference type="VEuPathDB" id="TriTrypDB:ADEAN_000163900"/>